<reference evidence="1" key="1">
    <citation type="submission" date="2019-08" db="EMBL/GenBank/DDBJ databases">
        <authorList>
            <person name="Kucharzyk K."/>
            <person name="Murdoch R.W."/>
            <person name="Higgins S."/>
            <person name="Loffler F."/>
        </authorList>
    </citation>
    <scope>NUCLEOTIDE SEQUENCE</scope>
</reference>
<gene>
    <name evidence="1" type="ORF">SDC9_106034</name>
</gene>
<protein>
    <submittedName>
        <fullName evidence="1">Uncharacterized protein</fullName>
    </submittedName>
</protein>
<proteinExistence type="predicted"/>
<sequence length="353" mass="39532">MLKRQRGLSTLVRAKQRGAVKYGAEFLTLVRVGIAGVSVFKEAIDGPRLLEAADGFAGGVPVSACVPRKVEAEGADGVLIRAVAHLHDAPVAVRERLPLPAQLLLRHLLRRDIDDDDVEPTPPVAVHNEVADVVDPFEFPVSRLYPVFAFVEIRAFYLLVYLRKDPFAVLMPDHRREPVVKFADKFITRVAEHLEHVFADEGKLLVLLRRIAENASGRGLYDRVELQRLLPQRQFRKLLFRYVHYDAVHDGVAVFAFFKFAADPYVPRIPSAGYDPHDEGGLASARRDHAAHSLMRQFTVARMYEAPAFIVQKRRHAFARVAVDRVIAVIAVKQREVVVNIDGEDAAVGHRAV</sequence>
<dbReference type="AlphaFoldDB" id="A0A645BBV6"/>
<name>A0A645BBV6_9ZZZZ</name>
<comment type="caution">
    <text evidence="1">The sequence shown here is derived from an EMBL/GenBank/DDBJ whole genome shotgun (WGS) entry which is preliminary data.</text>
</comment>
<organism evidence="1">
    <name type="scientific">bioreactor metagenome</name>
    <dbReference type="NCBI Taxonomy" id="1076179"/>
    <lineage>
        <taxon>unclassified sequences</taxon>
        <taxon>metagenomes</taxon>
        <taxon>ecological metagenomes</taxon>
    </lineage>
</organism>
<accession>A0A645BBV6</accession>
<dbReference type="EMBL" id="VSSQ01017167">
    <property type="protein sequence ID" value="MPM59194.1"/>
    <property type="molecule type" value="Genomic_DNA"/>
</dbReference>
<evidence type="ECO:0000313" key="1">
    <source>
        <dbReference type="EMBL" id="MPM59194.1"/>
    </source>
</evidence>